<dbReference type="InterPro" id="IPR001478">
    <property type="entry name" value="PDZ"/>
</dbReference>
<dbReference type="PIRSF" id="PIRSF016493">
    <property type="entry name" value="Glycyl_aminpptds"/>
    <property type="match status" value="1"/>
</dbReference>
<gene>
    <name evidence="2" type="ORF">GTH32_16290</name>
</gene>
<dbReference type="SMART" id="SM00228">
    <property type="entry name" value="PDZ"/>
    <property type="match status" value="1"/>
</dbReference>
<dbReference type="SUPFAM" id="SSF50156">
    <property type="entry name" value="PDZ domain-like"/>
    <property type="match status" value="1"/>
</dbReference>
<proteinExistence type="predicted"/>
<dbReference type="PROSITE" id="PS50106">
    <property type="entry name" value="PDZ"/>
    <property type="match status" value="1"/>
</dbReference>
<dbReference type="AlphaFoldDB" id="A0A7X5LNN6"/>
<name>A0A7X5LNN6_9ALTE</name>
<dbReference type="Gene3D" id="2.60.40.3650">
    <property type="match status" value="1"/>
</dbReference>
<dbReference type="Gene3D" id="2.30.42.10">
    <property type="match status" value="1"/>
</dbReference>
<reference evidence="2 3" key="1">
    <citation type="submission" date="2020-01" db="EMBL/GenBank/DDBJ databases">
        <authorList>
            <person name="Chen J."/>
            <person name="Zhu S."/>
            <person name="Yang J."/>
        </authorList>
    </citation>
    <scope>NUCLEOTIDE SEQUENCE [LARGE SCALE GENOMIC DNA]</scope>
    <source>
        <strain evidence="2 3">345S023</strain>
    </source>
</reference>
<sequence length="597" mass="67648">MNSTRLQYQLSLHCWQQHLFAVTLTVPKHDAQLLTFSLPSWIPGSYMVRDFAKNIVEIEFCQFETGHKVAFEKCDKQTWLVHSSGDALVVKYIVHANDLSVRSAFINHQYAFINGTSAFLNVKEMQHLPCELSIAPPPKASWKAHTSMSPINHDNSPEQWQFYSESYAEFIDHPIFIGECETYRFDVQGITFDLLFSGHQNIDKARIAEDLTPICEHHLQLFGAPHPISRYLFMTLLADNGFGGLEHRNSTALLYPRYELPLVGEDKGHKTDGYITFLSLCSHELFHTWHVKRIKPEVMVAPQLQEETYTNQLWIYEGFTSFYDDVTLARAGVIDGEKYLDIVAQNLTRLLQNAGRFKQSAAQSSFDAWTKFYKQDASATNNIVSYYTKGGIIAFGLDLLLRKHTDNRVSLDNVMKVLWERYGRDEIGTPDDVIARICQDHFDIDISEYLNAVVYGTDDVPLERWLDDIGLALHTRTAVSADDKGGKTAFAGIRHQFGANYKPATLGLTVTQVFEGLSAAQAGVMVNDTLLAINDEIVTAVKLQRLLDNATTDTVKITVIRDGQLINLTLAVIEARKDRAFFTIEDNDKFNTWLARA</sequence>
<evidence type="ECO:0000259" key="1">
    <source>
        <dbReference type="PROSITE" id="PS50106"/>
    </source>
</evidence>
<protein>
    <submittedName>
        <fullName evidence="2">PDZ domain-containing protein</fullName>
    </submittedName>
</protein>
<dbReference type="InterPro" id="IPR007963">
    <property type="entry name" value="Peptidase_M61_catalytic"/>
</dbReference>
<dbReference type="SUPFAM" id="SSF55486">
    <property type="entry name" value="Metalloproteases ('zincins'), catalytic domain"/>
    <property type="match status" value="1"/>
</dbReference>
<dbReference type="InterPro" id="IPR036034">
    <property type="entry name" value="PDZ_sf"/>
</dbReference>
<dbReference type="Gene3D" id="1.10.390.10">
    <property type="entry name" value="Neutral Protease Domain 2"/>
    <property type="match status" value="1"/>
</dbReference>
<evidence type="ECO:0000313" key="2">
    <source>
        <dbReference type="EMBL" id="NDV92735.1"/>
    </source>
</evidence>
<organism evidence="2 3">
    <name type="scientific">Alteromonas profundi</name>
    <dbReference type="NCBI Taxonomy" id="2696062"/>
    <lineage>
        <taxon>Bacteria</taxon>
        <taxon>Pseudomonadati</taxon>
        <taxon>Pseudomonadota</taxon>
        <taxon>Gammaproteobacteria</taxon>
        <taxon>Alteromonadales</taxon>
        <taxon>Alteromonadaceae</taxon>
        <taxon>Alteromonas/Salinimonas group</taxon>
        <taxon>Alteromonas</taxon>
    </lineage>
</organism>
<dbReference type="InterPro" id="IPR027268">
    <property type="entry name" value="Peptidase_M4/M1_CTD_sf"/>
</dbReference>
<dbReference type="Proteomes" id="UP000470213">
    <property type="component" value="Unassembled WGS sequence"/>
</dbReference>
<dbReference type="InterPro" id="IPR040756">
    <property type="entry name" value="Peptidase_M61_N"/>
</dbReference>
<dbReference type="InterPro" id="IPR024191">
    <property type="entry name" value="Peptidase_M61"/>
</dbReference>
<dbReference type="Pfam" id="PF05299">
    <property type="entry name" value="Peptidase_M61"/>
    <property type="match status" value="1"/>
</dbReference>
<keyword evidence="3" id="KW-1185">Reference proteome</keyword>
<accession>A0A7X5LNN6</accession>
<feature type="domain" description="PDZ" evidence="1">
    <location>
        <begin position="476"/>
        <end position="574"/>
    </location>
</feature>
<comment type="caution">
    <text evidence="2">The sequence shown here is derived from an EMBL/GenBank/DDBJ whole genome shotgun (WGS) entry which is preliminary data.</text>
</comment>
<dbReference type="EMBL" id="JAAAWN010000027">
    <property type="protein sequence ID" value="NDV92735.1"/>
    <property type="molecule type" value="Genomic_DNA"/>
</dbReference>
<evidence type="ECO:0000313" key="3">
    <source>
        <dbReference type="Proteomes" id="UP000470213"/>
    </source>
</evidence>
<dbReference type="RefSeq" id="WP_163087721.1">
    <property type="nucleotide sequence ID" value="NZ_JAAAWN010000027.1"/>
</dbReference>
<dbReference type="Pfam" id="PF17899">
    <property type="entry name" value="Peptidase_M61_N"/>
    <property type="match status" value="1"/>
</dbReference>